<dbReference type="Gene3D" id="2.170.130.10">
    <property type="entry name" value="TonB-dependent receptor, plug domain"/>
    <property type="match status" value="1"/>
</dbReference>
<comment type="similarity">
    <text evidence="12">Belongs to the TonB-dependent receptor family.</text>
</comment>
<keyword evidence="8" id="KW-0406">Ion transport</keyword>
<evidence type="ECO:0000256" key="12">
    <source>
        <dbReference type="RuleBase" id="RU003357"/>
    </source>
</evidence>
<evidence type="ECO:0000256" key="1">
    <source>
        <dbReference type="ARBA" id="ARBA00004571"/>
    </source>
</evidence>
<keyword evidence="2" id="KW-0813">Transport</keyword>
<keyword evidence="9 12" id="KW-0798">TonB box</keyword>
<evidence type="ECO:0000256" key="10">
    <source>
        <dbReference type="ARBA" id="ARBA00023136"/>
    </source>
</evidence>
<evidence type="ECO:0000256" key="6">
    <source>
        <dbReference type="ARBA" id="ARBA00022729"/>
    </source>
</evidence>
<keyword evidence="3" id="KW-1134">Transmembrane beta strand</keyword>
<dbReference type="SUPFAM" id="SSF56935">
    <property type="entry name" value="Porins"/>
    <property type="match status" value="1"/>
</dbReference>
<reference evidence="16 17" key="1">
    <citation type="submission" date="2020-07" db="EMBL/GenBank/DDBJ databases">
        <authorList>
            <person name="Feng X."/>
        </authorList>
    </citation>
    <scope>NUCLEOTIDE SEQUENCE [LARGE SCALE GENOMIC DNA]</scope>
    <source>
        <strain evidence="16 17">JCM23202</strain>
    </source>
</reference>
<dbReference type="PANTHER" id="PTHR32552:SF68">
    <property type="entry name" value="FERRICHROME OUTER MEMBRANE TRANSPORTER_PHAGE RECEPTOR"/>
    <property type="match status" value="1"/>
</dbReference>
<dbReference type="InterPro" id="IPR010917">
    <property type="entry name" value="TonB_rcpt_CS"/>
</dbReference>
<feature type="signal peptide" evidence="13">
    <location>
        <begin position="1"/>
        <end position="23"/>
    </location>
</feature>
<evidence type="ECO:0000256" key="2">
    <source>
        <dbReference type="ARBA" id="ARBA00022448"/>
    </source>
</evidence>
<keyword evidence="16" id="KW-0675">Receptor</keyword>
<dbReference type="PROSITE" id="PS01156">
    <property type="entry name" value="TONB_DEPENDENT_REC_2"/>
    <property type="match status" value="1"/>
</dbReference>
<proteinExistence type="inferred from homology"/>
<evidence type="ECO:0000313" key="17">
    <source>
        <dbReference type="Proteomes" id="UP000526501"/>
    </source>
</evidence>
<dbReference type="InterPro" id="IPR039426">
    <property type="entry name" value="TonB-dep_rcpt-like"/>
</dbReference>
<dbReference type="InterPro" id="IPR037066">
    <property type="entry name" value="Plug_dom_sf"/>
</dbReference>
<dbReference type="InterPro" id="IPR000531">
    <property type="entry name" value="Beta-barrel_TonB"/>
</dbReference>
<accession>A0A7X1EA55</accession>
<comment type="caution">
    <text evidence="16">The sequence shown here is derived from an EMBL/GenBank/DDBJ whole genome shotgun (WGS) entry which is preliminary data.</text>
</comment>
<dbReference type="InterPro" id="IPR018247">
    <property type="entry name" value="EF_Hand_1_Ca_BS"/>
</dbReference>
<dbReference type="InterPro" id="IPR036942">
    <property type="entry name" value="Beta-barrel_TonB_sf"/>
</dbReference>
<comment type="subcellular location">
    <subcellularLocation>
        <location evidence="1">Cell outer membrane</location>
        <topology evidence="1">Multi-pass membrane protein</topology>
    </subcellularLocation>
</comment>
<name>A0A7X1EA55_9BACT</name>
<evidence type="ECO:0000256" key="11">
    <source>
        <dbReference type="ARBA" id="ARBA00023237"/>
    </source>
</evidence>
<evidence type="ECO:0000259" key="14">
    <source>
        <dbReference type="Pfam" id="PF00593"/>
    </source>
</evidence>
<dbReference type="PROSITE" id="PS00018">
    <property type="entry name" value="EF_HAND_1"/>
    <property type="match status" value="1"/>
</dbReference>
<keyword evidence="10 12" id="KW-0472">Membrane</keyword>
<dbReference type="AlphaFoldDB" id="A0A7X1EA55"/>
<feature type="chain" id="PRO_5031214856" evidence="13">
    <location>
        <begin position="24"/>
        <end position="841"/>
    </location>
</feature>
<evidence type="ECO:0000256" key="8">
    <source>
        <dbReference type="ARBA" id="ARBA00023065"/>
    </source>
</evidence>
<keyword evidence="5" id="KW-0812">Transmembrane</keyword>
<keyword evidence="7" id="KW-0408">Iron</keyword>
<keyword evidence="11" id="KW-0998">Cell outer membrane</keyword>
<organism evidence="16 17">
    <name type="scientific">Pelagicoccus albus</name>
    <dbReference type="NCBI Taxonomy" id="415222"/>
    <lineage>
        <taxon>Bacteria</taxon>
        <taxon>Pseudomonadati</taxon>
        <taxon>Verrucomicrobiota</taxon>
        <taxon>Opitutia</taxon>
        <taxon>Puniceicoccales</taxon>
        <taxon>Pelagicoccaceae</taxon>
        <taxon>Pelagicoccus</taxon>
    </lineage>
</organism>
<evidence type="ECO:0000256" key="4">
    <source>
        <dbReference type="ARBA" id="ARBA00022496"/>
    </source>
</evidence>
<keyword evidence="6 13" id="KW-0732">Signal</keyword>
<keyword evidence="4" id="KW-0410">Iron transport</keyword>
<keyword evidence="17" id="KW-1185">Reference proteome</keyword>
<evidence type="ECO:0000256" key="5">
    <source>
        <dbReference type="ARBA" id="ARBA00022692"/>
    </source>
</evidence>
<evidence type="ECO:0000256" key="7">
    <source>
        <dbReference type="ARBA" id="ARBA00023004"/>
    </source>
</evidence>
<sequence length="841" mass="92184">MNDPLYKYLCISSVFLAAGALHAQDSEVEELEEVSFEEEVSDPLGILPTRPVDSVFGYAKSQLEIPRSVDIVEGDILESYGIDSVGRIAAVASGAYTNNQFGIEGNVDVRNVEAENYFRGFKKLKNRGNFRTPIGAADRFELIKGIPPVQYGAGSVGGILNYFPRTARGDNTKYQTDATGKYTVTVGTYDKFQVTAETGIPYKLGDKAGGAYFYLEYEDSGSFYDYLGNEDTIFQANIVQDLTDTITLETGFMYADLSQIQNPGWNRVTQDLIDNKTYITGDLSITNLDRDGSGRLEPDEVDAGNGFAQFTNRIPGLSADADGNLTVGGLLLDDWVAANTIDSETGLSIATLDITGTTQLSNSVGFTEPEDYGYGENLTAFFDLKGNPGGNLTWKYQFFYDAYETARNTTYGFNNDYDSAVWENKLTFVYDMDEKENFDATFVFGGTFRHLDTYMLADFLTEPFNYRDLSQPVTANTRIAIATIPGGDKTAIPDYFDRSVNIYDNIIDTVYDDLGAFVTGDFTFADSILLNVGASIHEIDIESTNYGFLNRVNVLAGTPGAEASDSYSAVNASLSYRTGMGLIPYFTFAKSTFINDGQASEVDVGTISAGSYLQDSDLMELGVKGSFLDDSLTISVAAYEQNRTEYNSQLAANIDENTKGVEFSARWAASDNLFATFALNTSKTTRPSATSLLGTGIPLIADRMGITIEEAFAAYGGLRFNSFGGPLVEEFSGSGAEEPGRPDHNYSLYVSYLSDYGLSITTGLEYTAEVEAGWTGYITLPEYYLVNMSVGYEFTDNFSVRLNVDNLFDNLDWYKSQNLFFDTLVLAGSGREAALTATYKF</sequence>
<dbReference type="InterPro" id="IPR012910">
    <property type="entry name" value="Plug_dom"/>
</dbReference>
<dbReference type="Gene3D" id="2.40.170.20">
    <property type="entry name" value="TonB-dependent receptor, beta-barrel domain"/>
    <property type="match status" value="1"/>
</dbReference>
<evidence type="ECO:0000259" key="15">
    <source>
        <dbReference type="Pfam" id="PF07715"/>
    </source>
</evidence>
<dbReference type="Proteomes" id="UP000526501">
    <property type="component" value="Unassembled WGS sequence"/>
</dbReference>
<gene>
    <name evidence="16" type="ORF">H5P27_17775</name>
</gene>
<feature type="domain" description="TonB-dependent receptor-like beta-barrel" evidence="14">
    <location>
        <begin position="357"/>
        <end position="807"/>
    </location>
</feature>
<dbReference type="PANTHER" id="PTHR32552">
    <property type="entry name" value="FERRICHROME IRON RECEPTOR-RELATED"/>
    <property type="match status" value="1"/>
</dbReference>
<evidence type="ECO:0000256" key="13">
    <source>
        <dbReference type="SAM" id="SignalP"/>
    </source>
</evidence>
<dbReference type="RefSeq" id="WP_185661771.1">
    <property type="nucleotide sequence ID" value="NZ_CAWPOO010000013.1"/>
</dbReference>
<dbReference type="GO" id="GO:0009279">
    <property type="term" value="C:cell outer membrane"/>
    <property type="evidence" value="ECO:0007669"/>
    <property type="project" value="UniProtKB-SubCell"/>
</dbReference>
<evidence type="ECO:0000256" key="9">
    <source>
        <dbReference type="ARBA" id="ARBA00023077"/>
    </source>
</evidence>
<dbReference type="Pfam" id="PF07715">
    <property type="entry name" value="Plug"/>
    <property type="match status" value="1"/>
</dbReference>
<protein>
    <submittedName>
        <fullName evidence="16">TonB-dependent receptor</fullName>
    </submittedName>
</protein>
<feature type="domain" description="TonB-dependent receptor plug" evidence="15">
    <location>
        <begin position="62"/>
        <end position="159"/>
    </location>
</feature>
<dbReference type="Pfam" id="PF00593">
    <property type="entry name" value="TonB_dep_Rec_b-barrel"/>
    <property type="match status" value="1"/>
</dbReference>
<dbReference type="EMBL" id="JACHVC010000013">
    <property type="protein sequence ID" value="MBC2607908.1"/>
    <property type="molecule type" value="Genomic_DNA"/>
</dbReference>
<evidence type="ECO:0000313" key="16">
    <source>
        <dbReference type="EMBL" id="MBC2607908.1"/>
    </source>
</evidence>
<dbReference type="GO" id="GO:0015344">
    <property type="term" value="F:siderophore uptake transmembrane transporter activity"/>
    <property type="evidence" value="ECO:0007669"/>
    <property type="project" value="TreeGrafter"/>
</dbReference>
<evidence type="ECO:0000256" key="3">
    <source>
        <dbReference type="ARBA" id="ARBA00022452"/>
    </source>
</evidence>